<dbReference type="AlphaFoldDB" id="A0A0E9TI85"/>
<protein>
    <submittedName>
        <fullName evidence="1">Uncharacterized protein</fullName>
    </submittedName>
</protein>
<evidence type="ECO:0000313" key="1">
    <source>
        <dbReference type="EMBL" id="JAH52423.1"/>
    </source>
</evidence>
<proteinExistence type="predicted"/>
<name>A0A0E9TI85_ANGAN</name>
<accession>A0A0E9TI85</accession>
<reference evidence="1" key="2">
    <citation type="journal article" date="2015" name="Fish Shellfish Immunol.">
        <title>Early steps in the European eel (Anguilla anguilla)-Vibrio vulnificus interaction in the gills: Role of the RtxA13 toxin.</title>
        <authorList>
            <person name="Callol A."/>
            <person name="Pajuelo D."/>
            <person name="Ebbesson L."/>
            <person name="Teles M."/>
            <person name="MacKenzie S."/>
            <person name="Amaro C."/>
        </authorList>
    </citation>
    <scope>NUCLEOTIDE SEQUENCE</scope>
</reference>
<organism evidence="1">
    <name type="scientific">Anguilla anguilla</name>
    <name type="common">European freshwater eel</name>
    <name type="synonym">Muraena anguilla</name>
    <dbReference type="NCBI Taxonomy" id="7936"/>
    <lineage>
        <taxon>Eukaryota</taxon>
        <taxon>Metazoa</taxon>
        <taxon>Chordata</taxon>
        <taxon>Craniata</taxon>
        <taxon>Vertebrata</taxon>
        <taxon>Euteleostomi</taxon>
        <taxon>Actinopterygii</taxon>
        <taxon>Neopterygii</taxon>
        <taxon>Teleostei</taxon>
        <taxon>Anguilliformes</taxon>
        <taxon>Anguillidae</taxon>
        <taxon>Anguilla</taxon>
    </lineage>
</organism>
<sequence length="27" mass="3098">MQTFNVFETPKTIGITADVEFYSQVCK</sequence>
<dbReference type="EMBL" id="GBXM01056154">
    <property type="protein sequence ID" value="JAH52423.1"/>
    <property type="molecule type" value="Transcribed_RNA"/>
</dbReference>
<reference evidence="1" key="1">
    <citation type="submission" date="2014-11" db="EMBL/GenBank/DDBJ databases">
        <authorList>
            <person name="Amaro Gonzalez C."/>
        </authorList>
    </citation>
    <scope>NUCLEOTIDE SEQUENCE</scope>
</reference>